<dbReference type="eggNOG" id="COG2334">
    <property type="taxonomic scope" value="Bacteria"/>
</dbReference>
<keyword evidence="2" id="KW-1185">Reference proteome</keyword>
<organism evidence="1 2">
    <name type="scientific">Pseudobacteroides cellulosolvens ATCC 35603 = DSM 2933</name>
    <dbReference type="NCBI Taxonomy" id="398512"/>
    <lineage>
        <taxon>Bacteria</taxon>
        <taxon>Bacillati</taxon>
        <taxon>Bacillota</taxon>
        <taxon>Clostridia</taxon>
        <taxon>Eubacteriales</taxon>
        <taxon>Oscillospiraceae</taxon>
        <taxon>Pseudobacteroides</taxon>
    </lineage>
</organism>
<accession>A0A0L6JVE3</accession>
<dbReference type="AlphaFoldDB" id="A0A0L6JVE3"/>
<dbReference type="PANTHER" id="PTHR21064:SF6">
    <property type="entry name" value="AMINOGLYCOSIDE PHOSPHOTRANSFERASE DOMAIN-CONTAINING PROTEIN"/>
    <property type="match status" value="1"/>
</dbReference>
<dbReference type="EMBL" id="LGTC01000001">
    <property type="protein sequence ID" value="KNY29615.1"/>
    <property type="molecule type" value="Genomic_DNA"/>
</dbReference>
<dbReference type="OrthoDB" id="4030632at2"/>
<protein>
    <recommendedName>
        <fullName evidence="3">Aminoglycoside phosphotransferase</fullName>
    </recommendedName>
</protein>
<dbReference type="SUPFAM" id="SSF56112">
    <property type="entry name" value="Protein kinase-like (PK-like)"/>
    <property type="match status" value="1"/>
</dbReference>
<reference evidence="2" key="1">
    <citation type="submission" date="2015-07" db="EMBL/GenBank/DDBJ databases">
        <title>Near-Complete Genome Sequence of the Cellulolytic Bacterium Bacteroides (Pseudobacteroides) cellulosolvens ATCC 35603.</title>
        <authorList>
            <person name="Dassa B."/>
            <person name="Utturkar S.M."/>
            <person name="Klingeman D.M."/>
            <person name="Hurt R.A."/>
            <person name="Keller M."/>
            <person name="Xu J."/>
            <person name="Reddy Y.H.K."/>
            <person name="Borovok I."/>
            <person name="Grinberg I.R."/>
            <person name="Lamed R."/>
            <person name="Zhivin O."/>
            <person name="Bayer E.A."/>
            <person name="Brown S.D."/>
        </authorList>
    </citation>
    <scope>NUCLEOTIDE SEQUENCE [LARGE SCALE GENOMIC DNA]</scope>
    <source>
        <strain evidence="2">DSM 2933</strain>
    </source>
</reference>
<evidence type="ECO:0000313" key="1">
    <source>
        <dbReference type="EMBL" id="KNY29615.1"/>
    </source>
</evidence>
<comment type="caution">
    <text evidence="1">The sequence shown here is derived from an EMBL/GenBank/DDBJ whole genome shotgun (WGS) entry which is preliminary data.</text>
</comment>
<dbReference type="InterPro" id="IPR011009">
    <property type="entry name" value="Kinase-like_dom_sf"/>
</dbReference>
<gene>
    <name evidence="1" type="ORF">Bccel_4889</name>
</gene>
<dbReference type="PANTHER" id="PTHR21064">
    <property type="entry name" value="AMINOGLYCOSIDE PHOSPHOTRANSFERASE DOMAIN-CONTAINING PROTEIN-RELATED"/>
    <property type="match status" value="1"/>
</dbReference>
<dbReference type="GO" id="GO:0019202">
    <property type="term" value="F:amino acid kinase activity"/>
    <property type="evidence" value="ECO:0007669"/>
    <property type="project" value="TreeGrafter"/>
</dbReference>
<name>A0A0L6JVE3_9FIRM</name>
<sequence>MVLENWEYDPSSLDLLNYYRISSNAVYPFMYNGQVRILRFCPCNEKDKSNIIGELEFIRYLYSKGYPALHTVKSKNNQELLQVHTPWGDYFAFVFERVAGIQLGETDYTCDICRKHGKYLGRLHKLSSEYKPPNTMRHSYEDVLIWAERELLNFNIFYDNTADTLNIIDFDDAMYHWYIMDICQALDSIMNDGCCADFSSMNACFFEGYREEFDVSDDIVAN</sequence>
<dbReference type="Proteomes" id="UP000036923">
    <property type="component" value="Unassembled WGS sequence"/>
</dbReference>
<dbReference type="RefSeq" id="WP_050753779.1">
    <property type="nucleotide sequence ID" value="NZ_JQKC01000001.1"/>
</dbReference>
<proteinExistence type="predicted"/>
<evidence type="ECO:0000313" key="2">
    <source>
        <dbReference type="Proteomes" id="UP000036923"/>
    </source>
</evidence>
<dbReference type="STRING" id="398512.Bccel_4889"/>
<dbReference type="InterPro" id="IPR050249">
    <property type="entry name" value="Pseudomonas-type_ThrB"/>
</dbReference>
<evidence type="ECO:0008006" key="3">
    <source>
        <dbReference type="Google" id="ProtNLM"/>
    </source>
</evidence>